<evidence type="ECO:0000256" key="1">
    <source>
        <dbReference type="PROSITE-ProRule" id="PRU00169"/>
    </source>
</evidence>
<accession>A0A419ENZ3</accession>
<dbReference type="InterPro" id="IPR011006">
    <property type="entry name" value="CheY-like_superfamily"/>
</dbReference>
<name>A0A419ENZ3_9BACT</name>
<dbReference type="PANTHER" id="PTHR45228:SF4">
    <property type="entry name" value="LIPOPROTEIN"/>
    <property type="match status" value="1"/>
</dbReference>
<dbReference type="GO" id="GO:0000160">
    <property type="term" value="P:phosphorelay signal transduction system"/>
    <property type="evidence" value="ECO:0007669"/>
    <property type="project" value="InterPro"/>
</dbReference>
<dbReference type="PROSITE" id="PS50110">
    <property type="entry name" value="RESPONSE_REGULATORY"/>
    <property type="match status" value="1"/>
</dbReference>
<dbReference type="CDD" id="cd00077">
    <property type="entry name" value="HDc"/>
    <property type="match status" value="1"/>
</dbReference>
<organism evidence="4 5">
    <name type="scientific">Candidatus Abyssobacteria bacterium SURF_17</name>
    <dbReference type="NCBI Taxonomy" id="2093361"/>
    <lineage>
        <taxon>Bacteria</taxon>
        <taxon>Pseudomonadati</taxon>
        <taxon>Candidatus Hydrogenedentota</taxon>
        <taxon>Candidatus Abyssobacteria</taxon>
    </lineage>
</organism>
<dbReference type="PROSITE" id="PS51832">
    <property type="entry name" value="HD_GYP"/>
    <property type="match status" value="1"/>
</dbReference>
<dbReference type="InterPro" id="IPR037522">
    <property type="entry name" value="HD_GYP_dom"/>
</dbReference>
<dbReference type="EMBL" id="QZKI01000140">
    <property type="protein sequence ID" value="RJP64434.1"/>
    <property type="molecule type" value="Genomic_DNA"/>
</dbReference>
<dbReference type="Proteomes" id="UP000285961">
    <property type="component" value="Unassembled WGS sequence"/>
</dbReference>
<protein>
    <submittedName>
        <fullName evidence="4">Response regulator</fullName>
    </submittedName>
</protein>
<feature type="domain" description="HD-GYP" evidence="3">
    <location>
        <begin position="129"/>
        <end position="325"/>
    </location>
</feature>
<dbReference type="Gene3D" id="3.40.50.2300">
    <property type="match status" value="1"/>
</dbReference>
<keyword evidence="1" id="KW-0597">Phosphoprotein</keyword>
<dbReference type="InterPro" id="IPR003607">
    <property type="entry name" value="HD/PDEase_dom"/>
</dbReference>
<sequence>MSQAKILVVDDEKTVVEVHKKLLEKAGYCVVVAYNGMEALDKVPTEGPDLILTDVSMPVMDGLQLCEKLKNDKHTGLIPLVMVTAIDDFDNKVRGIETGADDFLTKPVRPRELYARVKSLLRIKHLTDSLESAETVIFSLANAIEAKDYFTKGHIDRVSSLAMDMGRFIELSEDDINTLGKGGILHDIGKIGVRDSILNKPGRLTDEEFEEVKKHPEIGEKICRPLRSLEPVLPIIKHHHEKYDGSGYPSRLAGEDIPLLARIMAIVDVYEALRSRRAYRDGMSHADAMRILKEETAAGKFDRFIIKKFEELLDSHADLREAFNLGQNSAEDDA</sequence>
<dbReference type="InterPro" id="IPR001789">
    <property type="entry name" value="Sig_transdc_resp-reg_receiver"/>
</dbReference>
<dbReference type="Pfam" id="PF13487">
    <property type="entry name" value="HD_5"/>
    <property type="match status" value="1"/>
</dbReference>
<evidence type="ECO:0000259" key="2">
    <source>
        <dbReference type="PROSITE" id="PS50110"/>
    </source>
</evidence>
<dbReference type="InterPro" id="IPR052020">
    <property type="entry name" value="Cyclic_di-GMP/3'3'-cGAMP_PDE"/>
</dbReference>
<dbReference type="SMART" id="SM00471">
    <property type="entry name" value="HDc"/>
    <property type="match status" value="1"/>
</dbReference>
<feature type="domain" description="Response regulatory" evidence="2">
    <location>
        <begin position="5"/>
        <end position="121"/>
    </location>
</feature>
<evidence type="ECO:0000313" key="4">
    <source>
        <dbReference type="EMBL" id="RJP64434.1"/>
    </source>
</evidence>
<dbReference type="PANTHER" id="PTHR45228">
    <property type="entry name" value="CYCLIC DI-GMP PHOSPHODIESTERASE TM_0186-RELATED"/>
    <property type="match status" value="1"/>
</dbReference>
<dbReference type="Gene3D" id="1.10.3210.10">
    <property type="entry name" value="Hypothetical protein af1432"/>
    <property type="match status" value="1"/>
</dbReference>
<dbReference type="SUPFAM" id="SSF109604">
    <property type="entry name" value="HD-domain/PDEase-like"/>
    <property type="match status" value="1"/>
</dbReference>
<proteinExistence type="predicted"/>
<reference evidence="4 5" key="1">
    <citation type="journal article" date="2017" name="ISME J.">
        <title>Energy and carbon metabolisms in a deep terrestrial subsurface fluid microbial community.</title>
        <authorList>
            <person name="Momper L."/>
            <person name="Jungbluth S.P."/>
            <person name="Lee M.D."/>
            <person name="Amend J.P."/>
        </authorList>
    </citation>
    <scope>NUCLEOTIDE SEQUENCE [LARGE SCALE GENOMIC DNA]</scope>
    <source>
        <strain evidence="4">SURF_17</strain>
    </source>
</reference>
<gene>
    <name evidence="4" type="ORF">C4532_19270</name>
</gene>
<dbReference type="SMART" id="SM00448">
    <property type="entry name" value="REC"/>
    <property type="match status" value="1"/>
</dbReference>
<dbReference type="SUPFAM" id="SSF52172">
    <property type="entry name" value="CheY-like"/>
    <property type="match status" value="1"/>
</dbReference>
<dbReference type="AlphaFoldDB" id="A0A419ENZ3"/>
<feature type="modified residue" description="4-aspartylphosphate" evidence="1">
    <location>
        <position position="54"/>
    </location>
</feature>
<comment type="caution">
    <text evidence="4">The sequence shown here is derived from an EMBL/GenBank/DDBJ whole genome shotgun (WGS) entry which is preliminary data.</text>
</comment>
<evidence type="ECO:0000313" key="5">
    <source>
        <dbReference type="Proteomes" id="UP000285961"/>
    </source>
</evidence>
<evidence type="ECO:0000259" key="3">
    <source>
        <dbReference type="PROSITE" id="PS51832"/>
    </source>
</evidence>
<dbReference type="Pfam" id="PF00072">
    <property type="entry name" value="Response_reg"/>
    <property type="match status" value="1"/>
</dbReference>